<keyword evidence="2" id="KW-0378">Hydrolase</keyword>
<dbReference type="Proteomes" id="UP000324233">
    <property type="component" value="Chromosome"/>
</dbReference>
<dbReference type="GO" id="GO:0005829">
    <property type="term" value="C:cytosol"/>
    <property type="evidence" value="ECO:0007669"/>
    <property type="project" value="TreeGrafter"/>
</dbReference>
<dbReference type="CDD" id="cd06127">
    <property type="entry name" value="DEDDh"/>
    <property type="match status" value="1"/>
</dbReference>
<dbReference type="PANTHER" id="PTHR30231">
    <property type="entry name" value="DNA POLYMERASE III SUBUNIT EPSILON"/>
    <property type="match status" value="1"/>
</dbReference>
<keyword evidence="8" id="KW-1185">Reference proteome</keyword>
<dbReference type="InterPro" id="IPR012337">
    <property type="entry name" value="RNaseH-like_sf"/>
</dbReference>
<dbReference type="PANTHER" id="PTHR30231:SF4">
    <property type="entry name" value="PROTEIN NEN2"/>
    <property type="match status" value="1"/>
</dbReference>
<evidence type="ECO:0000259" key="6">
    <source>
        <dbReference type="SMART" id="SM00479"/>
    </source>
</evidence>
<evidence type="ECO:0000256" key="1">
    <source>
        <dbReference type="ARBA" id="ARBA00022722"/>
    </source>
</evidence>
<dbReference type="GO" id="GO:0003677">
    <property type="term" value="F:DNA binding"/>
    <property type="evidence" value="ECO:0007669"/>
    <property type="project" value="InterPro"/>
</dbReference>
<organism evidence="7 8">
    <name type="scientific">Aquisphaera giovannonii</name>
    <dbReference type="NCBI Taxonomy" id="406548"/>
    <lineage>
        <taxon>Bacteria</taxon>
        <taxon>Pseudomonadati</taxon>
        <taxon>Planctomycetota</taxon>
        <taxon>Planctomycetia</taxon>
        <taxon>Isosphaerales</taxon>
        <taxon>Isosphaeraceae</taxon>
        <taxon>Aquisphaera</taxon>
    </lineage>
</organism>
<keyword evidence="7" id="KW-0808">Transferase</keyword>
<dbReference type="InterPro" id="IPR026881">
    <property type="entry name" value="WYL_dom"/>
</dbReference>
<keyword evidence="3" id="KW-0269">Exonuclease</keyword>
<gene>
    <name evidence="7" type="primary">polC</name>
    <name evidence="7" type="ORF">OJF2_24700</name>
</gene>
<feature type="domain" description="Exonuclease" evidence="6">
    <location>
        <begin position="9"/>
        <end position="179"/>
    </location>
</feature>
<dbReference type="Pfam" id="PF13280">
    <property type="entry name" value="WYL"/>
    <property type="match status" value="1"/>
</dbReference>
<dbReference type="FunFam" id="3.30.420.10:FF:000045">
    <property type="entry name" value="3'-5' exonuclease DinG"/>
    <property type="match status" value="1"/>
</dbReference>
<evidence type="ECO:0000313" key="8">
    <source>
        <dbReference type="Proteomes" id="UP000324233"/>
    </source>
</evidence>
<protein>
    <submittedName>
        <fullName evidence="7">DNA polymerase III PolC-type</fullName>
        <ecNumber evidence="7">2.7.7.7</ecNumber>
    </submittedName>
</protein>
<dbReference type="InterPro" id="IPR006054">
    <property type="entry name" value="DnaQ"/>
</dbReference>
<comment type="function">
    <text evidence="4">DNA polymerase III is a complex, multichain enzyme responsible for most of the replicative synthesis in bacteria. The epsilon subunit contain the editing function and is a proofreading 3'-5' exonuclease.</text>
</comment>
<keyword evidence="1" id="KW-0540">Nuclease</keyword>
<dbReference type="EC" id="2.7.7.7" evidence="7"/>
<dbReference type="SMART" id="SM00479">
    <property type="entry name" value="EXOIII"/>
    <property type="match status" value="1"/>
</dbReference>
<dbReference type="RefSeq" id="WP_168221747.1">
    <property type="nucleotide sequence ID" value="NZ_CP042997.1"/>
</dbReference>
<dbReference type="EMBL" id="CP042997">
    <property type="protein sequence ID" value="QEH33938.1"/>
    <property type="molecule type" value="Genomic_DNA"/>
</dbReference>
<dbReference type="Gene3D" id="3.30.420.10">
    <property type="entry name" value="Ribonuclease H-like superfamily/Ribonuclease H"/>
    <property type="match status" value="1"/>
</dbReference>
<evidence type="ECO:0000256" key="4">
    <source>
        <dbReference type="ARBA" id="ARBA00025483"/>
    </source>
</evidence>
<evidence type="ECO:0000256" key="5">
    <source>
        <dbReference type="ARBA" id="ARBA00026073"/>
    </source>
</evidence>
<dbReference type="GO" id="GO:0006260">
    <property type="term" value="P:DNA replication"/>
    <property type="evidence" value="ECO:0007669"/>
    <property type="project" value="InterPro"/>
</dbReference>
<dbReference type="AlphaFoldDB" id="A0A5B9W062"/>
<dbReference type="GO" id="GO:0008408">
    <property type="term" value="F:3'-5' exonuclease activity"/>
    <property type="evidence" value="ECO:0007669"/>
    <property type="project" value="TreeGrafter"/>
</dbReference>
<dbReference type="PROSITE" id="PS52050">
    <property type="entry name" value="WYL"/>
    <property type="match status" value="1"/>
</dbReference>
<comment type="subunit">
    <text evidence="5">DNA polymerase III contains a core (composed of alpha, epsilon and theta chains) that associates with a tau subunit. This core dimerizes to form the POLIII' complex. PolIII' associates with the gamma complex (composed of gamma, delta, delta', psi and chi chains) and with the beta chain to form the complete DNA polymerase III complex.</text>
</comment>
<dbReference type="SUPFAM" id="SSF53098">
    <property type="entry name" value="Ribonuclease H-like"/>
    <property type="match status" value="1"/>
</dbReference>
<evidence type="ECO:0000256" key="2">
    <source>
        <dbReference type="ARBA" id="ARBA00022801"/>
    </source>
</evidence>
<keyword evidence="7" id="KW-0548">Nucleotidyltransferase</keyword>
<proteinExistence type="predicted"/>
<evidence type="ECO:0000313" key="7">
    <source>
        <dbReference type="EMBL" id="QEH33938.1"/>
    </source>
</evidence>
<dbReference type="Pfam" id="PF00929">
    <property type="entry name" value="RNase_T"/>
    <property type="match status" value="1"/>
</dbReference>
<accession>A0A5B9W062</accession>
<dbReference type="InterPro" id="IPR036397">
    <property type="entry name" value="RNaseH_sf"/>
</dbReference>
<dbReference type="KEGG" id="agv:OJF2_24700"/>
<sequence length="283" mass="31376">MELDGWPHAYIAFDLETTGLFARIDRVVEIAAVRFGEGGEELGRFERLVHPGRRMSPAAQAVHCISDDDLADAPPAREVLPDFLAFLGDEGSCSLIAHNASFDAGFLGAELRRAGLELPLHRVFDTLALARRRRPDLPRHRLEDLSRAYGIARARAHRALDDALCVKDLWVHLRGHADPDGVLVSYPIHCADEAQAAPHGWDLLSYAMESRAVIHIEYDGGTKGRGPRRITPRRFIHKGGEAYVLALCQKDGFEKAFRLDRIVRCELVAEPAVPVVDGRSIGR</sequence>
<name>A0A5B9W062_9BACT</name>
<reference evidence="7 8" key="1">
    <citation type="submission" date="2019-08" db="EMBL/GenBank/DDBJ databases">
        <title>Deep-cultivation of Planctomycetes and their phenomic and genomic characterization uncovers novel biology.</title>
        <authorList>
            <person name="Wiegand S."/>
            <person name="Jogler M."/>
            <person name="Boedeker C."/>
            <person name="Pinto D."/>
            <person name="Vollmers J."/>
            <person name="Rivas-Marin E."/>
            <person name="Kohn T."/>
            <person name="Peeters S.H."/>
            <person name="Heuer A."/>
            <person name="Rast P."/>
            <person name="Oberbeckmann S."/>
            <person name="Bunk B."/>
            <person name="Jeske O."/>
            <person name="Meyerdierks A."/>
            <person name="Storesund J.E."/>
            <person name="Kallscheuer N."/>
            <person name="Luecker S."/>
            <person name="Lage O.M."/>
            <person name="Pohl T."/>
            <person name="Merkel B.J."/>
            <person name="Hornburger P."/>
            <person name="Mueller R.-W."/>
            <person name="Bruemmer F."/>
            <person name="Labrenz M."/>
            <person name="Spormann A.M."/>
            <person name="Op den Camp H."/>
            <person name="Overmann J."/>
            <person name="Amann R."/>
            <person name="Jetten M.S.M."/>
            <person name="Mascher T."/>
            <person name="Medema M.H."/>
            <person name="Devos D.P."/>
            <person name="Kaster A.-K."/>
            <person name="Ovreas L."/>
            <person name="Rohde M."/>
            <person name="Galperin M.Y."/>
            <person name="Jogler C."/>
        </authorList>
    </citation>
    <scope>NUCLEOTIDE SEQUENCE [LARGE SCALE GENOMIC DNA]</scope>
    <source>
        <strain evidence="7 8">OJF2</strain>
    </source>
</reference>
<dbReference type="GO" id="GO:0003887">
    <property type="term" value="F:DNA-directed DNA polymerase activity"/>
    <property type="evidence" value="ECO:0007669"/>
    <property type="project" value="UniProtKB-EC"/>
</dbReference>
<evidence type="ECO:0000256" key="3">
    <source>
        <dbReference type="ARBA" id="ARBA00022839"/>
    </source>
</evidence>
<dbReference type="InterPro" id="IPR013520">
    <property type="entry name" value="Ribonucl_H"/>
</dbReference>
<dbReference type="NCBIfam" id="TIGR00573">
    <property type="entry name" value="dnaq"/>
    <property type="match status" value="1"/>
</dbReference>